<feature type="region of interest" description="Disordered" evidence="1">
    <location>
        <begin position="327"/>
        <end position="358"/>
    </location>
</feature>
<sequence>MFFRDQRGQMMGSNEDALVAAASSLGAARFEQMANQNMAAAHNSDSLIANQLIQQNSNGFNALSLQGYQRLLMNNSLLQQGLLSGLVRQEAASLAALNNSSHLLMKTPKNPEPPQFHEPTISAKKIPQQSGIFSNYSHKPTPSPLNHRIVRPLLNPEQADFSQTGATPTPKQERDQQEEEKLVATSSACTIKEDQIKGPLLHHKHSGLSRQLSAALEQASCHSLGSVLSPSVCIRQPSGPLPKDPPVVIPNNNNHCSIGLFSDVNHGSAFSARNGGAGPSYFKHHKLSRTRVLIHDGIKTALPCALERAMSSDNLASAAAAAVALIPSSANPKEPPTPQPISRPKSFDESQQDNNNEEAMVKLEGENINAADNARKANTGFVRKSQFYSVKKEAE</sequence>
<feature type="compositionally biased region" description="Polar residues" evidence="1">
    <location>
        <begin position="160"/>
        <end position="170"/>
    </location>
</feature>
<dbReference type="EMBL" id="RRYP01002498">
    <property type="protein sequence ID" value="TNV84707.1"/>
    <property type="molecule type" value="Genomic_DNA"/>
</dbReference>
<name>A0A8J8T6Y0_HALGN</name>
<dbReference type="AlphaFoldDB" id="A0A8J8T6Y0"/>
<comment type="caution">
    <text evidence="2">The sequence shown here is derived from an EMBL/GenBank/DDBJ whole genome shotgun (WGS) entry which is preliminary data.</text>
</comment>
<proteinExistence type="predicted"/>
<accession>A0A8J8T6Y0</accession>
<feature type="region of interest" description="Disordered" evidence="1">
    <location>
        <begin position="159"/>
        <end position="181"/>
    </location>
</feature>
<evidence type="ECO:0000256" key="1">
    <source>
        <dbReference type="SAM" id="MobiDB-lite"/>
    </source>
</evidence>
<organism evidence="2 3">
    <name type="scientific">Halteria grandinella</name>
    <dbReference type="NCBI Taxonomy" id="5974"/>
    <lineage>
        <taxon>Eukaryota</taxon>
        <taxon>Sar</taxon>
        <taxon>Alveolata</taxon>
        <taxon>Ciliophora</taxon>
        <taxon>Intramacronucleata</taxon>
        <taxon>Spirotrichea</taxon>
        <taxon>Stichotrichia</taxon>
        <taxon>Sporadotrichida</taxon>
        <taxon>Halteriidae</taxon>
        <taxon>Halteria</taxon>
    </lineage>
</organism>
<evidence type="ECO:0000313" key="2">
    <source>
        <dbReference type="EMBL" id="TNV84707.1"/>
    </source>
</evidence>
<keyword evidence="3" id="KW-1185">Reference proteome</keyword>
<protein>
    <submittedName>
        <fullName evidence="2">Uncharacterized protein</fullName>
    </submittedName>
</protein>
<gene>
    <name evidence="2" type="ORF">FGO68_gene14414</name>
</gene>
<evidence type="ECO:0000313" key="3">
    <source>
        <dbReference type="Proteomes" id="UP000785679"/>
    </source>
</evidence>
<reference evidence="2" key="1">
    <citation type="submission" date="2019-06" db="EMBL/GenBank/DDBJ databases">
        <authorList>
            <person name="Zheng W."/>
        </authorList>
    </citation>
    <scope>NUCLEOTIDE SEQUENCE</scope>
    <source>
        <strain evidence="2">QDHG01</strain>
    </source>
</reference>
<dbReference type="Proteomes" id="UP000785679">
    <property type="component" value="Unassembled WGS sequence"/>
</dbReference>
<feature type="compositionally biased region" description="Basic and acidic residues" evidence="1">
    <location>
        <begin position="171"/>
        <end position="181"/>
    </location>
</feature>